<sequence>MLDHMLSNQVRTCSTYCEPVGVSPFAEWGNRMALPYGHAKALPDHPGRAFDLLWS</sequence>
<proteinExistence type="predicted"/>
<dbReference type="EMBL" id="FORP01000014">
    <property type="protein sequence ID" value="SFK12927.1"/>
    <property type="molecule type" value="Genomic_DNA"/>
</dbReference>
<name>A0A1I3X136_9PSEU</name>
<protein>
    <submittedName>
        <fullName evidence="1">Uncharacterized protein</fullName>
    </submittedName>
</protein>
<gene>
    <name evidence="1" type="ORF">SAMN05421835_11473</name>
</gene>
<evidence type="ECO:0000313" key="2">
    <source>
        <dbReference type="Proteomes" id="UP000199025"/>
    </source>
</evidence>
<organism evidence="1 2">
    <name type="scientific">Amycolatopsis sacchari</name>
    <dbReference type="NCBI Taxonomy" id="115433"/>
    <lineage>
        <taxon>Bacteria</taxon>
        <taxon>Bacillati</taxon>
        <taxon>Actinomycetota</taxon>
        <taxon>Actinomycetes</taxon>
        <taxon>Pseudonocardiales</taxon>
        <taxon>Pseudonocardiaceae</taxon>
        <taxon>Amycolatopsis</taxon>
    </lineage>
</organism>
<evidence type="ECO:0000313" key="1">
    <source>
        <dbReference type="EMBL" id="SFK12927.1"/>
    </source>
</evidence>
<dbReference type="AlphaFoldDB" id="A0A1I3X136"/>
<dbReference type="Proteomes" id="UP000199025">
    <property type="component" value="Unassembled WGS sequence"/>
</dbReference>
<keyword evidence="2" id="KW-1185">Reference proteome</keyword>
<reference evidence="1 2" key="1">
    <citation type="submission" date="2016-10" db="EMBL/GenBank/DDBJ databases">
        <authorList>
            <person name="de Groot N.N."/>
        </authorList>
    </citation>
    <scope>NUCLEOTIDE SEQUENCE [LARGE SCALE GENOMIC DNA]</scope>
    <source>
        <strain evidence="1 2">DSM 44468</strain>
    </source>
</reference>
<accession>A0A1I3X136</accession>